<reference evidence="2 3" key="1">
    <citation type="journal article" date="2023" name="Int. J. Syst. Evol. Microbiol.">
        <title>Sellimonas catena sp. nov., isolated from human faeces.</title>
        <authorList>
            <person name="Hisatomi A."/>
            <person name="Ohkuma M."/>
            <person name="Sakamoto M."/>
        </authorList>
    </citation>
    <scope>NUCLEOTIDE SEQUENCE [LARGE SCALE GENOMIC DNA]</scope>
    <source>
        <strain evidence="2 3">12EGH17</strain>
    </source>
</reference>
<evidence type="ECO:0000313" key="3">
    <source>
        <dbReference type="Proteomes" id="UP001145145"/>
    </source>
</evidence>
<dbReference type="EMBL" id="BSBO01000054">
    <property type="protein sequence ID" value="GLG06214.1"/>
    <property type="molecule type" value="Genomic_DNA"/>
</dbReference>
<dbReference type="AlphaFoldDB" id="A0A9W6C857"/>
<comment type="caution">
    <text evidence="2">The sequence shown here is derived from an EMBL/GenBank/DDBJ whole genome shotgun (WGS) entry which is preliminary data.</text>
</comment>
<dbReference type="SUPFAM" id="SSF56563">
    <property type="entry name" value="Major capsid protein gp5"/>
    <property type="match status" value="1"/>
</dbReference>
<sequence length="378" mass="41389">MKFDEIDKELQLKVKELLDNAEDKGEAIYQAAEMIVAAKNKKLIEELKEQNARAAADEDYRRSLGLHSLSKEEKEFYEKFKDIKQAVTASQIDIIPTSIVDRTLDDVKKASDILELVEFAPADVKKWIVGEHSGVAVWGDLTAAITGELSAELSGLNIEQHKLSVYLVIPKAIRDLSLPFVDKYFTAILAEAMQDGLVKGYLTGDGKTGPIGIMKQIETFKEDGTADDKATLSTVTKFSPKGLSGVRKTLSNNGKRTVSELELICNPLDEAEYVDPALYGEALTGGYRNTSFMPINKHVDANCPQGKGIFTIKGVYTMGATSVQMKEYDQTKALDDADVIIGKCYANGRAVDDNCAVVFDVTKLVEYVLPVTQVTAGA</sequence>
<protein>
    <submittedName>
        <fullName evidence="2">Phage major capsid protein</fullName>
    </submittedName>
</protein>
<proteinExistence type="predicted"/>
<dbReference type="InterPro" id="IPR024455">
    <property type="entry name" value="Phage_capsid"/>
</dbReference>
<keyword evidence="3" id="KW-1185">Reference proteome</keyword>
<evidence type="ECO:0000256" key="1">
    <source>
        <dbReference type="ARBA" id="ARBA00004328"/>
    </source>
</evidence>
<gene>
    <name evidence="2" type="ORF">Selli1_33880</name>
</gene>
<dbReference type="Proteomes" id="UP001145145">
    <property type="component" value="Unassembled WGS sequence"/>
</dbReference>
<comment type="subcellular location">
    <subcellularLocation>
        <location evidence="1">Virion</location>
    </subcellularLocation>
</comment>
<name>A0A9W6C857_9FIRM</name>
<organism evidence="2 3">
    <name type="scientific">Sellimonas catena</name>
    <dbReference type="NCBI Taxonomy" id="2994035"/>
    <lineage>
        <taxon>Bacteria</taxon>
        <taxon>Bacillati</taxon>
        <taxon>Bacillota</taxon>
        <taxon>Clostridia</taxon>
        <taxon>Lachnospirales</taxon>
        <taxon>Lachnospiraceae</taxon>
        <taxon>Sellimonas</taxon>
    </lineage>
</organism>
<dbReference type="RefSeq" id="WP_281874249.1">
    <property type="nucleotide sequence ID" value="NZ_BSBO01000054.1"/>
</dbReference>
<evidence type="ECO:0000313" key="2">
    <source>
        <dbReference type="EMBL" id="GLG06214.1"/>
    </source>
</evidence>
<dbReference type="NCBIfam" id="TIGR01554">
    <property type="entry name" value="major_cap_HK97"/>
    <property type="match status" value="1"/>
</dbReference>
<accession>A0A9W6C857</accession>